<keyword evidence="2" id="KW-1133">Transmembrane helix</keyword>
<dbReference type="Pfam" id="PF13308">
    <property type="entry name" value="YARHG"/>
    <property type="match status" value="1"/>
</dbReference>
<dbReference type="AlphaFoldDB" id="A0A2U1E759"/>
<keyword evidence="5" id="KW-1185">Reference proteome</keyword>
<name>A0A2U1E759_9FIRM</name>
<dbReference type="RefSeq" id="WP_165803549.1">
    <property type="nucleotide sequence ID" value="NZ_QEKV01000001.1"/>
</dbReference>
<feature type="compositionally biased region" description="Basic and acidic residues" evidence="1">
    <location>
        <begin position="82"/>
        <end position="95"/>
    </location>
</feature>
<dbReference type="SMART" id="SM01324">
    <property type="entry name" value="YARHG"/>
    <property type="match status" value="1"/>
</dbReference>
<evidence type="ECO:0000313" key="5">
    <source>
        <dbReference type="Proteomes" id="UP000245793"/>
    </source>
</evidence>
<dbReference type="Gene3D" id="1.20.58.1690">
    <property type="match status" value="1"/>
</dbReference>
<feature type="compositionally biased region" description="Acidic residues" evidence="1">
    <location>
        <begin position="96"/>
        <end position="107"/>
    </location>
</feature>
<feature type="domain" description="YARHG" evidence="3">
    <location>
        <begin position="130"/>
        <end position="211"/>
    </location>
</feature>
<evidence type="ECO:0000313" key="4">
    <source>
        <dbReference type="EMBL" id="PVY95735.1"/>
    </source>
</evidence>
<sequence length="214" mass="24762">MIKIINHLPPPYDEFEKNNNNQRNVAIGLSLFIIISIFLLYVFAYQKKAPADNVEIKESNLKKAEVLPKVDEKSDKEVKIITEEIKPGDANKDAPTDEAEQSEEVEINDTLSDNTSSEDSDYTDEKIPKDAFLFPSDSVLITDEKLESLDDKTIELIKNEIYARHGYIFTDRALKKYFETFSWYKPNDDYSPKLLNQTEKANIKIIKKFQSREK</sequence>
<accession>A0A2U1E759</accession>
<keyword evidence="2" id="KW-0812">Transmembrane</keyword>
<gene>
    <name evidence="4" type="ORF">C7381_101262</name>
</gene>
<protein>
    <submittedName>
        <fullName evidence="4">YARHG domain-containing protein</fullName>
    </submittedName>
</protein>
<evidence type="ECO:0000256" key="1">
    <source>
        <dbReference type="SAM" id="MobiDB-lite"/>
    </source>
</evidence>
<proteinExistence type="predicted"/>
<evidence type="ECO:0000259" key="3">
    <source>
        <dbReference type="SMART" id="SM01324"/>
    </source>
</evidence>
<organism evidence="4 5">
    <name type="scientific">Ezakiella coagulans</name>
    <dbReference type="NCBI Taxonomy" id="46507"/>
    <lineage>
        <taxon>Bacteria</taxon>
        <taxon>Bacillati</taxon>
        <taxon>Bacillota</taxon>
        <taxon>Tissierellia</taxon>
        <taxon>Ezakiella</taxon>
    </lineage>
</organism>
<dbReference type="Proteomes" id="UP000245793">
    <property type="component" value="Unassembled WGS sequence"/>
</dbReference>
<dbReference type="EMBL" id="QEKV01000001">
    <property type="protein sequence ID" value="PVY95735.1"/>
    <property type="molecule type" value="Genomic_DNA"/>
</dbReference>
<feature type="transmembrane region" description="Helical" evidence="2">
    <location>
        <begin position="25"/>
        <end position="44"/>
    </location>
</feature>
<reference evidence="4 5" key="1">
    <citation type="submission" date="2018-04" db="EMBL/GenBank/DDBJ databases">
        <title>Genomic Encyclopedia of Type Strains, Phase IV (KMG-IV): sequencing the most valuable type-strain genomes for metagenomic binning, comparative biology and taxonomic classification.</title>
        <authorList>
            <person name="Goeker M."/>
        </authorList>
    </citation>
    <scope>NUCLEOTIDE SEQUENCE [LARGE SCALE GENOMIC DNA]</scope>
    <source>
        <strain evidence="4 5">DSM 20705</strain>
    </source>
</reference>
<dbReference type="InterPro" id="IPR025582">
    <property type="entry name" value="YARHG_dom"/>
</dbReference>
<evidence type="ECO:0000256" key="2">
    <source>
        <dbReference type="SAM" id="Phobius"/>
    </source>
</evidence>
<keyword evidence="2" id="KW-0472">Membrane</keyword>
<feature type="region of interest" description="Disordered" evidence="1">
    <location>
        <begin position="82"/>
        <end position="123"/>
    </location>
</feature>
<comment type="caution">
    <text evidence="4">The sequence shown here is derived from an EMBL/GenBank/DDBJ whole genome shotgun (WGS) entry which is preliminary data.</text>
</comment>
<dbReference type="InterPro" id="IPR038434">
    <property type="entry name" value="YARHG_sf"/>
</dbReference>